<evidence type="ECO:0000313" key="2">
    <source>
        <dbReference type="EMBL" id="TKR81914.1"/>
    </source>
</evidence>
<name>A0A4U5NGF7_STECR</name>
<sequence length="133" mass="14688">MVLKEFVLASLVAVVASQNCGWGAAVPSSQYYSQQQPQPQVDPCSRIKKRSVVVGVSEEAKKYIRKKRQVDSKTIEAHMGQPQLLSTCRNAQVQSILRKVSGLLAKEMKDDAKSISQDPLTSSSMTHVLIRCQ</sequence>
<feature type="chain" id="PRO_5020327082" evidence="1">
    <location>
        <begin position="18"/>
        <end position="133"/>
    </location>
</feature>
<evidence type="ECO:0000313" key="3">
    <source>
        <dbReference type="Proteomes" id="UP000298663"/>
    </source>
</evidence>
<keyword evidence="3" id="KW-1185">Reference proteome</keyword>
<reference evidence="2 3" key="2">
    <citation type="journal article" date="2019" name="G3 (Bethesda)">
        <title>Hybrid Assembly of the Genome of the Entomopathogenic Nematode Steinernema carpocapsae Identifies the X-Chromosome.</title>
        <authorList>
            <person name="Serra L."/>
            <person name="Macchietto M."/>
            <person name="Macias-Munoz A."/>
            <person name="McGill C.J."/>
            <person name="Rodriguez I.M."/>
            <person name="Rodriguez B."/>
            <person name="Murad R."/>
            <person name="Mortazavi A."/>
        </authorList>
    </citation>
    <scope>NUCLEOTIDE SEQUENCE [LARGE SCALE GENOMIC DNA]</scope>
    <source>
        <strain evidence="2 3">ALL</strain>
    </source>
</reference>
<gene>
    <name evidence="2" type="ORF">L596_015711</name>
</gene>
<reference evidence="2 3" key="1">
    <citation type="journal article" date="2015" name="Genome Biol.">
        <title>Comparative genomics of Steinernema reveals deeply conserved gene regulatory networks.</title>
        <authorList>
            <person name="Dillman A.R."/>
            <person name="Macchietto M."/>
            <person name="Porter C.F."/>
            <person name="Rogers A."/>
            <person name="Williams B."/>
            <person name="Antoshechkin I."/>
            <person name="Lee M.M."/>
            <person name="Goodwin Z."/>
            <person name="Lu X."/>
            <person name="Lewis E.E."/>
            <person name="Goodrich-Blair H."/>
            <person name="Stock S.P."/>
            <person name="Adams B.J."/>
            <person name="Sternberg P.W."/>
            <person name="Mortazavi A."/>
        </authorList>
    </citation>
    <scope>NUCLEOTIDE SEQUENCE [LARGE SCALE GENOMIC DNA]</scope>
    <source>
        <strain evidence="2 3">ALL</strain>
    </source>
</reference>
<evidence type="ECO:0000256" key="1">
    <source>
        <dbReference type="SAM" id="SignalP"/>
    </source>
</evidence>
<comment type="caution">
    <text evidence="2">The sequence shown here is derived from an EMBL/GenBank/DDBJ whole genome shotgun (WGS) entry which is preliminary data.</text>
</comment>
<accession>A0A4U5NGF7</accession>
<dbReference type="Proteomes" id="UP000298663">
    <property type="component" value="Unassembled WGS sequence"/>
</dbReference>
<dbReference type="EMBL" id="AZBU02000004">
    <property type="protein sequence ID" value="TKR81914.1"/>
    <property type="molecule type" value="Genomic_DNA"/>
</dbReference>
<keyword evidence="1" id="KW-0732">Signal</keyword>
<dbReference type="AlphaFoldDB" id="A0A4U5NGF7"/>
<organism evidence="2 3">
    <name type="scientific">Steinernema carpocapsae</name>
    <name type="common">Entomopathogenic nematode</name>
    <dbReference type="NCBI Taxonomy" id="34508"/>
    <lineage>
        <taxon>Eukaryota</taxon>
        <taxon>Metazoa</taxon>
        <taxon>Ecdysozoa</taxon>
        <taxon>Nematoda</taxon>
        <taxon>Chromadorea</taxon>
        <taxon>Rhabditida</taxon>
        <taxon>Tylenchina</taxon>
        <taxon>Panagrolaimomorpha</taxon>
        <taxon>Strongyloidoidea</taxon>
        <taxon>Steinernematidae</taxon>
        <taxon>Steinernema</taxon>
    </lineage>
</organism>
<protein>
    <submittedName>
        <fullName evidence="2">Uncharacterized protein</fullName>
    </submittedName>
</protein>
<feature type="signal peptide" evidence="1">
    <location>
        <begin position="1"/>
        <end position="17"/>
    </location>
</feature>
<proteinExistence type="predicted"/>